<dbReference type="Gene3D" id="1.10.10.60">
    <property type="entry name" value="Homeodomain-like"/>
    <property type="match status" value="1"/>
</dbReference>
<dbReference type="GO" id="GO:0000976">
    <property type="term" value="F:transcription cis-regulatory region binding"/>
    <property type="evidence" value="ECO:0007669"/>
    <property type="project" value="TreeGrafter"/>
</dbReference>
<sequence length="335" mass="36881">MNVLVRAASLTHYLEVARSVGLDPLRMLADAELTPHVLKDPDLRIPVPRVNDLLERSAAASGVEAFGLRMAESRQLSNLGPVGMLIRDQPTLRESLAVLVRYQVLLNGAMSLRIEESAGVVVIREDVVAGEGAPVRQAIELGVGVMVRLMRQFLGAQWRPRRICFTHAAPKDLATHLRVFGPCVEFKHDFNGIVCTASDLDTVNPSGDPAMARYAQQLLDTALEAQNPSMSEEVRRTALLLLPSGRCSMEQVAMHLGLVCRTVQRRLAEEGTSFSDLVNELRVDLATRHVKNSDRPLTEVAALLGFSAPSGFSRWYQSQFECSPSQTRQAQARVH</sequence>
<dbReference type="PANTHER" id="PTHR47894:SF4">
    <property type="entry name" value="HTH-TYPE TRANSCRIPTIONAL REGULATOR GADX"/>
    <property type="match status" value="1"/>
</dbReference>
<dbReference type="SUPFAM" id="SSF46689">
    <property type="entry name" value="Homeodomain-like"/>
    <property type="match status" value="1"/>
</dbReference>
<dbReference type="PANTHER" id="PTHR47894">
    <property type="entry name" value="HTH-TYPE TRANSCRIPTIONAL REGULATOR GADX"/>
    <property type="match status" value="1"/>
</dbReference>
<gene>
    <name evidence="4" type="ORF">A4W93_24505</name>
</gene>
<accession>A0A1W6LEX0</accession>
<evidence type="ECO:0000256" key="1">
    <source>
        <dbReference type="ARBA" id="ARBA00023015"/>
    </source>
</evidence>
<dbReference type="InterPro" id="IPR018062">
    <property type="entry name" value="HTH_AraC-typ_CS"/>
</dbReference>
<dbReference type="RefSeq" id="WP_085753123.1">
    <property type="nucleotide sequence ID" value="NZ_BSPR01000015.1"/>
</dbReference>
<dbReference type="GO" id="GO:0005829">
    <property type="term" value="C:cytosol"/>
    <property type="evidence" value="ECO:0007669"/>
    <property type="project" value="TreeGrafter"/>
</dbReference>
<dbReference type="PROSITE" id="PS00041">
    <property type="entry name" value="HTH_ARAC_FAMILY_1"/>
    <property type="match status" value="1"/>
</dbReference>
<dbReference type="AlphaFoldDB" id="A0A1W6LEX0"/>
<keyword evidence="2" id="KW-0238">DNA-binding</keyword>
<evidence type="ECO:0000256" key="3">
    <source>
        <dbReference type="ARBA" id="ARBA00023163"/>
    </source>
</evidence>
<dbReference type="InterPro" id="IPR018060">
    <property type="entry name" value="HTH_AraC"/>
</dbReference>
<evidence type="ECO:0000313" key="4">
    <source>
        <dbReference type="EMBL" id="ARN22815.1"/>
    </source>
</evidence>
<dbReference type="GO" id="GO:0003700">
    <property type="term" value="F:DNA-binding transcription factor activity"/>
    <property type="evidence" value="ECO:0007669"/>
    <property type="project" value="InterPro"/>
</dbReference>
<reference evidence="4 5" key="1">
    <citation type="submission" date="2016-04" db="EMBL/GenBank/DDBJ databases">
        <title>Complete genome sequence of natural rubber-degrading, novel Gram-negative bacterium, Rhizobacter gummiphilus strain NS21.</title>
        <authorList>
            <person name="Tabata M."/>
            <person name="Kasai D."/>
            <person name="Fukuda M."/>
        </authorList>
    </citation>
    <scope>NUCLEOTIDE SEQUENCE [LARGE SCALE GENOMIC DNA]</scope>
    <source>
        <strain evidence="4 5">NS21</strain>
    </source>
</reference>
<dbReference type="InterPro" id="IPR032687">
    <property type="entry name" value="AraC-type_N"/>
</dbReference>
<dbReference type="Pfam" id="PF12625">
    <property type="entry name" value="Arabinose_bd"/>
    <property type="match status" value="1"/>
</dbReference>
<dbReference type="SMART" id="SM00342">
    <property type="entry name" value="HTH_ARAC"/>
    <property type="match status" value="1"/>
</dbReference>
<dbReference type="PROSITE" id="PS01124">
    <property type="entry name" value="HTH_ARAC_FAMILY_2"/>
    <property type="match status" value="1"/>
</dbReference>
<keyword evidence="3" id="KW-0804">Transcription</keyword>
<dbReference type="STRING" id="946333.A4W93_24505"/>
<keyword evidence="1" id="KW-0805">Transcription regulation</keyword>
<protein>
    <submittedName>
        <fullName evidence="4">AraC family transcriptional regulator</fullName>
    </submittedName>
</protein>
<organism evidence="4 5">
    <name type="scientific">Piscinibacter gummiphilus</name>
    <dbReference type="NCBI Taxonomy" id="946333"/>
    <lineage>
        <taxon>Bacteria</taxon>
        <taxon>Pseudomonadati</taxon>
        <taxon>Pseudomonadota</taxon>
        <taxon>Betaproteobacteria</taxon>
        <taxon>Burkholderiales</taxon>
        <taxon>Sphaerotilaceae</taxon>
        <taxon>Piscinibacter</taxon>
    </lineage>
</organism>
<dbReference type="Pfam" id="PF12833">
    <property type="entry name" value="HTH_18"/>
    <property type="match status" value="1"/>
</dbReference>
<dbReference type="InterPro" id="IPR009057">
    <property type="entry name" value="Homeodomain-like_sf"/>
</dbReference>
<dbReference type="KEGG" id="rgu:A4W93_24505"/>
<dbReference type="EMBL" id="CP015118">
    <property type="protein sequence ID" value="ARN22815.1"/>
    <property type="molecule type" value="Genomic_DNA"/>
</dbReference>
<name>A0A1W6LEX0_9BURK</name>
<dbReference type="Proteomes" id="UP000193427">
    <property type="component" value="Chromosome"/>
</dbReference>
<evidence type="ECO:0000313" key="5">
    <source>
        <dbReference type="Proteomes" id="UP000193427"/>
    </source>
</evidence>
<evidence type="ECO:0000256" key="2">
    <source>
        <dbReference type="ARBA" id="ARBA00023125"/>
    </source>
</evidence>
<dbReference type="OrthoDB" id="6506763at2"/>
<proteinExistence type="predicted"/>
<keyword evidence="5" id="KW-1185">Reference proteome</keyword>